<proteinExistence type="predicted"/>
<dbReference type="EMBL" id="SRLO01000287">
    <property type="protein sequence ID" value="TNN62710.1"/>
    <property type="molecule type" value="Genomic_DNA"/>
</dbReference>
<evidence type="ECO:0000313" key="2">
    <source>
        <dbReference type="EMBL" id="TNN62710.1"/>
    </source>
</evidence>
<reference evidence="2 3" key="1">
    <citation type="submission" date="2019-03" db="EMBL/GenBank/DDBJ databases">
        <title>First draft genome of Liparis tanakae, snailfish: a comprehensive survey of snailfish specific genes.</title>
        <authorList>
            <person name="Kim W."/>
            <person name="Song I."/>
            <person name="Jeong J.-H."/>
            <person name="Kim D."/>
            <person name="Kim S."/>
            <person name="Ryu S."/>
            <person name="Song J.Y."/>
            <person name="Lee S.K."/>
        </authorList>
    </citation>
    <scope>NUCLEOTIDE SEQUENCE [LARGE SCALE GENOMIC DNA]</scope>
    <source>
        <tissue evidence="2">Muscle</tissue>
    </source>
</reference>
<gene>
    <name evidence="2" type="ORF">EYF80_027052</name>
</gene>
<evidence type="ECO:0000313" key="3">
    <source>
        <dbReference type="Proteomes" id="UP000314294"/>
    </source>
</evidence>
<protein>
    <submittedName>
        <fullName evidence="2">Uncharacterized protein</fullName>
    </submittedName>
</protein>
<feature type="region of interest" description="Disordered" evidence="1">
    <location>
        <begin position="117"/>
        <end position="157"/>
    </location>
</feature>
<organism evidence="2 3">
    <name type="scientific">Liparis tanakae</name>
    <name type="common">Tanaka's snailfish</name>
    <dbReference type="NCBI Taxonomy" id="230148"/>
    <lineage>
        <taxon>Eukaryota</taxon>
        <taxon>Metazoa</taxon>
        <taxon>Chordata</taxon>
        <taxon>Craniata</taxon>
        <taxon>Vertebrata</taxon>
        <taxon>Euteleostomi</taxon>
        <taxon>Actinopterygii</taxon>
        <taxon>Neopterygii</taxon>
        <taxon>Teleostei</taxon>
        <taxon>Neoteleostei</taxon>
        <taxon>Acanthomorphata</taxon>
        <taxon>Eupercaria</taxon>
        <taxon>Perciformes</taxon>
        <taxon>Cottioidei</taxon>
        <taxon>Cottales</taxon>
        <taxon>Liparidae</taxon>
        <taxon>Liparis</taxon>
    </lineage>
</organism>
<keyword evidence="3" id="KW-1185">Reference proteome</keyword>
<sequence>MGGRRAQRPAVFLGAYRKGLDPVDEPNLEMLRSPLSGDWLFCLLKGHSVPYLLRHAICTDFKKSQIKYDRARVELALSGDSCSLFVPSQGEKERAGVGSAHKSLILAQRLVGEIKQRRAASPSRDGAVDKDLPVAHFHENGGERKREREMEKGELKG</sequence>
<accession>A0A4Z2HB09</accession>
<evidence type="ECO:0000256" key="1">
    <source>
        <dbReference type="SAM" id="MobiDB-lite"/>
    </source>
</evidence>
<comment type="caution">
    <text evidence="2">The sequence shown here is derived from an EMBL/GenBank/DDBJ whole genome shotgun (WGS) entry which is preliminary data.</text>
</comment>
<dbReference type="AlphaFoldDB" id="A0A4Z2HB09"/>
<feature type="compositionally biased region" description="Basic and acidic residues" evidence="1">
    <location>
        <begin position="126"/>
        <end position="157"/>
    </location>
</feature>
<name>A0A4Z2HB09_9TELE</name>
<dbReference type="Proteomes" id="UP000314294">
    <property type="component" value="Unassembled WGS sequence"/>
</dbReference>